<protein>
    <recommendedName>
        <fullName evidence="8">Cellular morphogenesis protein</fullName>
    </recommendedName>
</protein>
<sequence>MRIPSLFGPATAGFASLLEILTYLSIAGSPTVHAFSFTSVSHPDLDLSSLGRVGLVGDFDAVSLYSYQGQSEDNTASDDFQSLLTPLPNGILTSLSASDGHILAMCPFTRKDGTYSGLFVGGNFTSLGGVHSEGVALFNTTSGAVKALSGLSGSVSALLCDQETNSVYVGGDFTYKNSSNAAAWVGTDGWSSLSFSGFNGPVTSILKADDGHIIFGGSFDGLGNSTSTSSQNNTQIINLQNATISSDANSTTTGYSSPRNIICSTGEDGEGDTWLLTDYSPGYWRAEMGFVYEPTKLRLYNTHVDGRGTKSFLFRRLPDDGIMNLTYTDPDSGDEVSCDASCPLSNSTTELYRDFTFVNVVGMSGFQIEVQDWYGEGAGLNGIELFEKNIDAYAIDSFNEPTCAGLDYPSRSTRTGSWSVTPSGSSQSEYLSAQVTDSNATTSSVTFEASIKESGNYTVLLYTPGCVGDATCSSRGIVNVTGTFATSTDSSEGSIQTVVYQTNDYEKYDTIYSGYVDASSSSFRSSITLAPISGQGDNITVVASQVRFELLSSSSSSGGLNGLYEYVPGSSNSTTDSAIDDAGNQLDTGASITSLASYNGVIYAGGNFSDSSLKNIMYCNDGNATSMPSGGLNDEVTTMLVEGDYLYVGGSFTDTDDGGNDDLQHVAAYSFSSQSWTVLGAGVNGRVNTILSLPSNISADINETTIAVSGNFDKIYAFGNNTAVAVSGFAVWVPSQKNWLQNLNVSQMEIDGELSALASVTNTTILAGNLESGGLAASDAVSLYSSDDLVLESLSVQVNTTVSGSSIYAGKFDTSSGRNLTILGGHFDATASNGSSISNILVLNSTDQTVIGLGTDIDSNSTFLTLAVVGDTLYAGGNVTGTAGTSTLNGFVTYNLVNHKISDSQPAPLNGGNVSVTSIAPRPDSTEIYFGGNFDAAGSLPCPSVCYWDTSEGQWNRPGTGLTGTILALDWISSKELMAVGNLSVSDNNTAVAIYNTKKQTWSPLSGAAYADVPGTITAFTPANEAVSEFWLAGQATNGSNFLLYYGGSALQAVENTFEDGTVIQSLQVLVTSTTHESSSLLEKDEILLVTGSLVLPDFGNASSAVFNGTAFSPFILTTAADGTPGSVSQLFTEKQNTYTSSGHHLSNGIVVLISFCLALACIFLIVISGVILNKVQRRRQGYMAAPQASGTDRPSAMRRVPPEYLFNTLSQRNPGAPVL</sequence>
<accession>A0A1L9SIU7</accession>
<dbReference type="InterPro" id="IPR024982">
    <property type="entry name" value="Rax2-like_C"/>
</dbReference>
<evidence type="ECO:0000256" key="1">
    <source>
        <dbReference type="SAM" id="MobiDB-lite"/>
    </source>
</evidence>
<evidence type="ECO:0008006" key="8">
    <source>
        <dbReference type="Google" id="ProtNLM"/>
    </source>
</evidence>
<dbReference type="OrthoDB" id="2503993at2759"/>
<dbReference type="Pfam" id="PF20843">
    <property type="entry name" value="Rax2_3"/>
    <property type="match status" value="1"/>
</dbReference>
<evidence type="ECO:0000259" key="5">
    <source>
        <dbReference type="Pfam" id="PF20843"/>
    </source>
</evidence>
<keyword evidence="2" id="KW-0472">Membrane</keyword>
<dbReference type="Proteomes" id="UP000184188">
    <property type="component" value="Unassembled WGS sequence"/>
</dbReference>
<dbReference type="PANTHER" id="PTHR31778">
    <property type="entry name" value="BUD SITE SELECTION PROTEIN RAX2"/>
    <property type="match status" value="1"/>
</dbReference>
<dbReference type="RefSeq" id="XP_022581546.1">
    <property type="nucleotide sequence ID" value="XM_022722889.1"/>
</dbReference>
<dbReference type="EMBL" id="KV878341">
    <property type="protein sequence ID" value="OJJ47036.1"/>
    <property type="molecule type" value="Genomic_DNA"/>
</dbReference>
<dbReference type="AlphaFoldDB" id="A0A1L9SIU7"/>
<keyword evidence="2" id="KW-0812">Transmembrane</keyword>
<keyword evidence="7" id="KW-1185">Reference proteome</keyword>
<feature type="domain" description="Rax2-like C-terminal" evidence="3">
    <location>
        <begin position="891"/>
        <end position="1142"/>
    </location>
</feature>
<evidence type="ECO:0000259" key="4">
    <source>
        <dbReference type="Pfam" id="PF20842"/>
    </source>
</evidence>
<dbReference type="STRING" id="1073090.A0A1L9SIU7"/>
<dbReference type="GeneID" id="34609354"/>
<dbReference type="PANTHER" id="PTHR31778:SF2">
    <property type="entry name" value="BUD SITE SELECTION PROTEIN RAX2"/>
    <property type="match status" value="1"/>
</dbReference>
<keyword evidence="2" id="KW-1133">Transmembrane helix</keyword>
<dbReference type="Pfam" id="PF20842">
    <property type="entry name" value="Rax2_2"/>
    <property type="match status" value="1"/>
</dbReference>
<gene>
    <name evidence="6" type="ORF">ASPZODRAFT_131964</name>
</gene>
<dbReference type="InterPro" id="IPR015915">
    <property type="entry name" value="Kelch-typ_b-propeller"/>
</dbReference>
<feature type="region of interest" description="Disordered" evidence="1">
    <location>
        <begin position="413"/>
        <end position="432"/>
    </location>
</feature>
<dbReference type="SUPFAM" id="SSF50965">
    <property type="entry name" value="Galactose oxidase, central domain"/>
    <property type="match status" value="2"/>
</dbReference>
<name>A0A1L9SIU7_9EURO</name>
<dbReference type="InterPro" id="IPR048266">
    <property type="entry name" value="Rax2-like_second"/>
</dbReference>
<dbReference type="InterPro" id="IPR011043">
    <property type="entry name" value="Gal_Oxase/kelch_b-propeller"/>
</dbReference>
<evidence type="ECO:0000313" key="7">
    <source>
        <dbReference type="Proteomes" id="UP000184188"/>
    </source>
</evidence>
<dbReference type="InterPro" id="IPR048265">
    <property type="entry name" value="Rax2-like_third"/>
</dbReference>
<feature type="transmembrane region" description="Helical" evidence="2">
    <location>
        <begin position="1150"/>
        <end position="1173"/>
    </location>
</feature>
<dbReference type="Pfam" id="PF12768">
    <property type="entry name" value="Rax2"/>
    <property type="match status" value="1"/>
</dbReference>
<organism evidence="6 7">
    <name type="scientific">Penicilliopsis zonata CBS 506.65</name>
    <dbReference type="NCBI Taxonomy" id="1073090"/>
    <lineage>
        <taxon>Eukaryota</taxon>
        <taxon>Fungi</taxon>
        <taxon>Dikarya</taxon>
        <taxon>Ascomycota</taxon>
        <taxon>Pezizomycotina</taxon>
        <taxon>Eurotiomycetes</taxon>
        <taxon>Eurotiomycetidae</taxon>
        <taxon>Eurotiales</taxon>
        <taxon>Aspergillaceae</taxon>
        <taxon>Penicilliopsis</taxon>
    </lineage>
</organism>
<dbReference type="VEuPathDB" id="FungiDB:ASPZODRAFT_131964"/>
<evidence type="ECO:0000259" key="3">
    <source>
        <dbReference type="Pfam" id="PF12768"/>
    </source>
</evidence>
<reference evidence="7" key="1">
    <citation type="journal article" date="2017" name="Genome Biol.">
        <title>Comparative genomics reveals high biological diversity and specific adaptations in the industrially and medically important fungal genus Aspergillus.</title>
        <authorList>
            <person name="de Vries R.P."/>
            <person name="Riley R."/>
            <person name="Wiebenga A."/>
            <person name="Aguilar-Osorio G."/>
            <person name="Amillis S."/>
            <person name="Uchima C.A."/>
            <person name="Anderluh G."/>
            <person name="Asadollahi M."/>
            <person name="Askin M."/>
            <person name="Barry K."/>
            <person name="Battaglia E."/>
            <person name="Bayram O."/>
            <person name="Benocci T."/>
            <person name="Braus-Stromeyer S.A."/>
            <person name="Caldana C."/>
            <person name="Canovas D."/>
            <person name="Cerqueira G.C."/>
            <person name="Chen F."/>
            <person name="Chen W."/>
            <person name="Choi C."/>
            <person name="Clum A."/>
            <person name="Dos Santos R.A."/>
            <person name="Damasio A.R."/>
            <person name="Diallinas G."/>
            <person name="Emri T."/>
            <person name="Fekete E."/>
            <person name="Flipphi M."/>
            <person name="Freyberg S."/>
            <person name="Gallo A."/>
            <person name="Gournas C."/>
            <person name="Habgood R."/>
            <person name="Hainaut M."/>
            <person name="Harispe M.L."/>
            <person name="Henrissat B."/>
            <person name="Hilden K.S."/>
            <person name="Hope R."/>
            <person name="Hossain A."/>
            <person name="Karabika E."/>
            <person name="Karaffa L."/>
            <person name="Karanyi Z."/>
            <person name="Krasevec N."/>
            <person name="Kuo A."/>
            <person name="Kusch H."/>
            <person name="LaButti K."/>
            <person name="Lagendijk E.L."/>
            <person name="Lapidus A."/>
            <person name="Levasseur A."/>
            <person name="Lindquist E."/>
            <person name="Lipzen A."/>
            <person name="Logrieco A.F."/>
            <person name="MacCabe A."/>
            <person name="Maekelae M.R."/>
            <person name="Malavazi I."/>
            <person name="Melin P."/>
            <person name="Meyer V."/>
            <person name="Mielnichuk N."/>
            <person name="Miskei M."/>
            <person name="Molnar A.P."/>
            <person name="Mule G."/>
            <person name="Ngan C.Y."/>
            <person name="Orejas M."/>
            <person name="Orosz E."/>
            <person name="Ouedraogo J.P."/>
            <person name="Overkamp K.M."/>
            <person name="Park H.-S."/>
            <person name="Perrone G."/>
            <person name="Piumi F."/>
            <person name="Punt P.J."/>
            <person name="Ram A.F."/>
            <person name="Ramon A."/>
            <person name="Rauscher S."/>
            <person name="Record E."/>
            <person name="Riano-Pachon D.M."/>
            <person name="Robert V."/>
            <person name="Roehrig J."/>
            <person name="Ruller R."/>
            <person name="Salamov A."/>
            <person name="Salih N.S."/>
            <person name="Samson R.A."/>
            <person name="Sandor E."/>
            <person name="Sanguinetti M."/>
            <person name="Schuetze T."/>
            <person name="Sepcic K."/>
            <person name="Shelest E."/>
            <person name="Sherlock G."/>
            <person name="Sophianopoulou V."/>
            <person name="Squina F.M."/>
            <person name="Sun H."/>
            <person name="Susca A."/>
            <person name="Todd R.B."/>
            <person name="Tsang A."/>
            <person name="Unkles S.E."/>
            <person name="van de Wiele N."/>
            <person name="van Rossen-Uffink D."/>
            <person name="Oliveira J.V."/>
            <person name="Vesth T.C."/>
            <person name="Visser J."/>
            <person name="Yu J.-H."/>
            <person name="Zhou M."/>
            <person name="Andersen M.R."/>
            <person name="Archer D.B."/>
            <person name="Baker S.E."/>
            <person name="Benoit I."/>
            <person name="Brakhage A.A."/>
            <person name="Braus G.H."/>
            <person name="Fischer R."/>
            <person name="Frisvad J.C."/>
            <person name="Goldman G.H."/>
            <person name="Houbraken J."/>
            <person name="Oakley B."/>
            <person name="Pocsi I."/>
            <person name="Scazzocchio C."/>
            <person name="Seiboth B."/>
            <person name="vanKuyk P.A."/>
            <person name="Wortman J."/>
            <person name="Dyer P.S."/>
            <person name="Grigoriev I.V."/>
        </authorList>
    </citation>
    <scope>NUCLEOTIDE SEQUENCE [LARGE SCALE GENOMIC DNA]</scope>
    <source>
        <strain evidence="7">CBS 506.65</strain>
    </source>
</reference>
<dbReference type="Gene3D" id="2.120.10.80">
    <property type="entry name" value="Kelch-type beta propeller"/>
    <property type="match status" value="1"/>
</dbReference>
<evidence type="ECO:0000313" key="6">
    <source>
        <dbReference type="EMBL" id="OJJ47036.1"/>
    </source>
</evidence>
<feature type="domain" description="Rax2-like third" evidence="5">
    <location>
        <begin position="392"/>
        <end position="550"/>
    </location>
</feature>
<evidence type="ECO:0000256" key="2">
    <source>
        <dbReference type="SAM" id="Phobius"/>
    </source>
</evidence>
<dbReference type="GO" id="GO:1902929">
    <property type="term" value="C:plasma membrane of growing cell tip"/>
    <property type="evidence" value="ECO:0007669"/>
    <property type="project" value="TreeGrafter"/>
</dbReference>
<proteinExistence type="predicted"/>
<feature type="domain" description="Rax2-like second" evidence="4">
    <location>
        <begin position="232"/>
        <end position="380"/>
    </location>
</feature>